<comment type="caution">
    <text evidence="1">The sequence shown here is derived from an EMBL/GenBank/DDBJ whole genome shotgun (WGS) entry which is preliminary data.</text>
</comment>
<proteinExistence type="predicted"/>
<evidence type="ECO:0000313" key="2">
    <source>
        <dbReference type="Proteomes" id="UP000237000"/>
    </source>
</evidence>
<name>A0A2P5DAL5_TREOI</name>
<sequence>MAATGPPLSAELQNASAIIFDETPPSVSPETLSANTFGLCWPSITSYTRSPESEFLR</sequence>
<dbReference type="InParanoid" id="A0A2P5DAL5"/>
<dbReference type="Proteomes" id="UP000237000">
    <property type="component" value="Unassembled WGS sequence"/>
</dbReference>
<reference evidence="2" key="1">
    <citation type="submission" date="2016-06" db="EMBL/GenBank/DDBJ databases">
        <title>Parallel loss of symbiosis genes in relatives of nitrogen-fixing non-legume Parasponia.</title>
        <authorList>
            <person name="Van Velzen R."/>
            <person name="Holmer R."/>
            <person name="Bu F."/>
            <person name="Rutten L."/>
            <person name="Van Zeijl A."/>
            <person name="Liu W."/>
            <person name="Santuari L."/>
            <person name="Cao Q."/>
            <person name="Sharma T."/>
            <person name="Shen D."/>
            <person name="Roswanjaya Y."/>
            <person name="Wardhani T."/>
            <person name="Kalhor M.S."/>
            <person name="Jansen J."/>
            <person name="Van den Hoogen J."/>
            <person name="Gungor B."/>
            <person name="Hartog M."/>
            <person name="Hontelez J."/>
            <person name="Verver J."/>
            <person name="Yang W.-C."/>
            <person name="Schijlen E."/>
            <person name="Repin R."/>
            <person name="Schilthuizen M."/>
            <person name="Schranz E."/>
            <person name="Heidstra R."/>
            <person name="Miyata K."/>
            <person name="Fedorova E."/>
            <person name="Kohlen W."/>
            <person name="Bisseling T."/>
            <person name="Smit S."/>
            <person name="Geurts R."/>
        </authorList>
    </citation>
    <scope>NUCLEOTIDE SEQUENCE [LARGE SCALE GENOMIC DNA]</scope>
    <source>
        <strain evidence="2">cv. RG33-2</strain>
    </source>
</reference>
<accession>A0A2P5DAL5</accession>
<dbReference type="AlphaFoldDB" id="A0A2P5DAL5"/>
<evidence type="ECO:0000313" key="1">
    <source>
        <dbReference type="EMBL" id="PON70335.1"/>
    </source>
</evidence>
<gene>
    <name evidence="1" type="ORF">TorRG33x02_257010</name>
</gene>
<keyword evidence="2" id="KW-1185">Reference proteome</keyword>
<protein>
    <submittedName>
        <fullName evidence="1">Uncharacterized protein</fullName>
    </submittedName>
</protein>
<organism evidence="1 2">
    <name type="scientific">Trema orientale</name>
    <name type="common">Charcoal tree</name>
    <name type="synonym">Celtis orientalis</name>
    <dbReference type="NCBI Taxonomy" id="63057"/>
    <lineage>
        <taxon>Eukaryota</taxon>
        <taxon>Viridiplantae</taxon>
        <taxon>Streptophyta</taxon>
        <taxon>Embryophyta</taxon>
        <taxon>Tracheophyta</taxon>
        <taxon>Spermatophyta</taxon>
        <taxon>Magnoliopsida</taxon>
        <taxon>eudicotyledons</taxon>
        <taxon>Gunneridae</taxon>
        <taxon>Pentapetalae</taxon>
        <taxon>rosids</taxon>
        <taxon>fabids</taxon>
        <taxon>Rosales</taxon>
        <taxon>Cannabaceae</taxon>
        <taxon>Trema</taxon>
    </lineage>
</organism>
<dbReference type="EMBL" id="JXTC01000283">
    <property type="protein sequence ID" value="PON70335.1"/>
    <property type="molecule type" value="Genomic_DNA"/>
</dbReference>